<keyword evidence="2" id="KW-1185">Reference proteome</keyword>
<accession>A0A7X4YTK5</accession>
<protein>
    <recommendedName>
        <fullName evidence="3">Phytanoyl-CoA dioxygenase family protein</fullName>
    </recommendedName>
</protein>
<dbReference type="InterPro" id="IPR008775">
    <property type="entry name" value="Phytyl_CoA_dOase-like"/>
</dbReference>
<dbReference type="RefSeq" id="WP_161701097.1">
    <property type="nucleotide sequence ID" value="NZ_JAAAMU010000011.1"/>
</dbReference>
<name>A0A7X4YTK5_9BACL</name>
<dbReference type="Pfam" id="PF05721">
    <property type="entry name" value="PhyH"/>
    <property type="match status" value="1"/>
</dbReference>
<organism evidence="1 2">
    <name type="scientific">Paenibacillus sacheonensis</name>
    <dbReference type="NCBI Taxonomy" id="742054"/>
    <lineage>
        <taxon>Bacteria</taxon>
        <taxon>Bacillati</taxon>
        <taxon>Bacillota</taxon>
        <taxon>Bacilli</taxon>
        <taxon>Bacillales</taxon>
        <taxon>Paenibacillaceae</taxon>
        <taxon>Paenibacillus</taxon>
    </lineage>
</organism>
<evidence type="ECO:0000313" key="1">
    <source>
        <dbReference type="EMBL" id="NBC71279.1"/>
    </source>
</evidence>
<dbReference type="Proteomes" id="UP000558113">
    <property type="component" value="Unassembled WGS sequence"/>
</dbReference>
<dbReference type="EMBL" id="JAAAMU010000011">
    <property type="protein sequence ID" value="NBC71279.1"/>
    <property type="molecule type" value="Genomic_DNA"/>
</dbReference>
<evidence type="ECO:0000313" key="2">
    <source>
        <dbReference type="Proteomes" id="UP000558113"/>
    </source>
</evidence>
<comment type="caution">
    <text evidence="1">The sequence shown here is derived from an EMBL/GenBank/DDBJ whole genome shotgun (WGS) entry which is preliminary data.</text>
</comment>
<proteinExistence type="predicted"/>
<dbReference type="GO" id="GO:0005506">
    <property type="term" value="F:iron ion binding"/>
    <property type="evidence" value="ECO:0007669"/>
    <property type="project" value="UniProtKB-ARBA"/>
</dbReference>
<evidence type="ECO:0008006" key="3">
    <source>
        <dbReference type="Google" id="ProtNLM"/>
    </source>
</evidence>
<dbReference type="PANTHER" id="PTHR20883">
    <property type="entry name" value="PHYTANOYL-COA DIOXYGENASE DOMAIN CONTAINING 1"/>
    <property type="match status" value="1"/>
</dbReference>
<dbReference type="AlphaFoldDB" id="A0A7X4YTK5"/>
<gene>
    <name evidence="1" type="ORF">GT003_19975</name>
</gene>
<dbReference type="GO" id="GO:0016706">
    <property type="term" value="F:2-oxoglutarate-dependent dioxygenase activity"/>
    <property type="evidence" value="ECO:0007669"/>
    <property type="project" value="UniProtKB-ARBA"/>
</dbReference>
<dbReference type="SUPFAM" id="SSF51197">
    <property type="entry name" value="Clavaminate synthase-like"/>
    <property type="match status" value="1"/>
</dbReference>
<sequence>MSLQARMTTKKPVTPEQVEFYQTNGFVQVDNILTSEELAELREITDELMSMDNDTLHHKPDRQSLYFKVLNQRVNVWRDHARYGKYSFHPRLAEAARLLLKTDAVRFFHHHALIKNPQDSKPTAWHQDFPSWPIKESGAMSIWIALDDVDEHNGCMMFVPGSHKVGKLKPHDLTEHIDLEDFAKGTDAEKRNPVICRMKAGSCTFHDGLTFHYAHANNTDRPRRALAIIYYQDGAAYDGKAHLVTDGYNHPIGEPLAGVLHPILARQPLAR</sequence>
<dbReference type="PANTHER" id="PTHR20883:SF48">
    <property type="entry name" value="ECTOINE DIOXYGENASE"/>
    <property type="match status" value="1"/>
</dbReference>
<reference evidence="1 2" key="1">
    <citation type="submission" date="2020-01" db="EMBL/GenBank/DDBJ databases">
        <title>Paenibacillus soybeanensis sp. nov. isolated from the nodules of soybean (Glycine max(L.) Merr).</title>
        <authorList>
            <person name="Wang H."/>
        </authorList>
    </citation>
    <scope>NUCLEOTIDE SEQUENCE [LARGE SCALE GENOMIC DNA]</scope>
    <source>
        <strain evidence="1 2">DSM 23054</strain>
    </source>
</reference>
<dbReference type="OrthoDB" id="9814777at2"/>
<dbReference type="Gene3D" id="2.60.120.620">
    <property type="entry name" value="q2cbj1_9rhob like domain"/>
    <property type="match status" value="1"/>
</dbReference>